<sequence length="161" mass="18441">MTAFRNTKGTTTASRKGREKIIYDFYSDLFDSYVNLPLHHLRDDGHVIPEVLPAEVRHAIMIEKVLDERQPCEQAGFRKGSSTVDQIHIVLELIEVSREYKLSLCLTLIDLKETFDSIETDAVVEGLDDQGIPTQYIKVLRELYSNFTTGISPFYKNIIMT</sequence>
<reference evidence="1 2" key="1">
    <citation type="submission" date="2023-08" db="EMBL/GenBank/DDBJ databases">
        <title>A Necator americanus chromosomal reference genome.</title>
        <authorList>
            <person name="Ilik V."/>
            <person name="Petrzelkova K.J."/>
            <person name="Pardy F."/>
            <person name="Fuh T."/>
            <person name="Niatou-Singa F.S."/>
            <person name="Gouil Q."/>
            <person name="Baker L."/>
            <person name="Ritchie M.E."/>
            <person name="Jex A.R."/>
            <person name="Gazzola D."/>
            <person name="Li H."/>
            <person name="Toshio Fujiwara R."/>
            <person name="Zhan B."/>
            <person name="Aroian R.V."/>
            <person name="Pafco B."/>
            <person name="Schwarz E.M."/>
        </authorList>
    </citation>
    <scope>NUCLEOTIDE SEQUENCE [LARGE SCALE GENOMIC DNA]</scope>
    <source>
        <strain evidence="1 2">Aroian</strain>
        <tissue evidence="1">Whole animal</tissue>
    </source>
</reference>
<organism evidence="1 2">
    <name type="scientific">Necator americanus</name>
    <name type="common">Human hookworm</name>
    <dbReference type="NCBI Taxonomy" id="51031"/>
    <lineage>
        <taxon>Eukaryota</taxon>
        <taxon>Metazoa</taxon>
        <taxon>Ecdysozoa</taxon>
        <taxon>Nematoda</taxon>
        <taxon>Chromadorea</taxon>
        <taxon>Rhabditida</taxon>
        <taxon>Rhabditina</taxon>
        <taxon>Rhabditomorpha</taxon>
        <taxon>Strongyloidea</taxon>
        <taxon>Ancylostomatidae</taxon>
        <taxon>Bunostominae</taxon>
        <taxon>Necator</taxon>
    </lineage>
</organism>
<evidence type="ECO:0008006" key="3">
    <source>
        <dbReference type="Google" id="ProtNLM"/>
    </source>
</evidence>
<accession>A0ABR1EQK2</accession>
<dbReference type="EMBL" id="JAVFWL010000006">
    <property type="protein sequence ID" value="KAK6764931.1"/>
    <property type="molecule type" value="Genomic_DNA"/>
</dbReference>
<comment type="caution">
    <text evidence="1">The sequence shown here is derived from an EMBL/GenBank/DDBJ whole genome shotgun (WGS) entry which is preliminary data.</text>
</comment>
<keyword evidence="2" id="KW-1185">Reference proteome</keyword>
<protein>
    <recommendedName>
        <fullName evidence="3">Reverse transcriptase domain-containing protein</fullName>
    </recommendedName>
</protein>
<proteinExistence type="predicted"/>
<evidence type="ECO:0000313" key="1">
    <source>
        <dbReference type="EMBL" id="KAK6764931.1"/>
    </source>
</evidence>
<dbReference type="Proteomes" id="UP001303046">
    <property type="component" value="Unassembled WGS sequence"/>
</dbReference>
<gene>
    <name evidence="1" type="primary">Necator_chrX.g25193</name>
    <name evidence="1" type="ORF">RB195_025027</name>
</gene>
<name>A0ABR1EQK2_NECAM</name>
<evidence type="ECO:0000313" key="2">
    <source>
        <dbReference type="Proteomes" id="UP001303046"/>
    </source>
</evidence>